<name>A0A4Q4T7B1_9PEZI</name>
<organism evidence="1 2">
    <name type="scientific">Monosporascus ibericus</name>
    <dbReference type="NCBI Taxonomy" id="155417"/>
    <lineage>
        <taxon>Eukaryota</taxon>
        <taxon>Fungi</taxon>
        <taxon>Dikarya</taxon>
        <taxon>Ascomycota</taxon>
        <taxon>Pezizomycotina</taxon>
        <taxon>Sordariomycetes</taxon>
        <taxon>Xylariomycetidae</taxon>
        <taxon>Xylariales</taxon>
        <taxon>Xylariales incertae sedis</taxon>
        <taxon>Monosporascus</taxon>
    </lineage>
</organism>
<accession>A0A4Q4T7B1</accession>
<dbReference type="AlphaFoldDB" id="A0A4Q4T7B1"/>
<comment type="caution">
    <text evidence="1">The sequence shown here is derived from an EMBL/GenBank/DDBJ whole genome shotgun (WGS) entry which is preliminary data.</text>
</comment>
<dbReference type="EMBL" id="QJNU01000365">
    <property type="protein sequence ID" value="RYP01259.1"/>
    <property type="molecule type" value="Genomic_DNA"/>
</dbReference>
<protein>
    <submittedName>
        <fullName evidence="1">Uncharacterized protein</fullName>
    </submittedName>
</protein>
<evidence type="ECO:0000313" key="1">
    <source>
        <dbReference type="EMBL" id="RYP01259.1"/>
    </source>
</evidence>
<proteinExistence type="predicted"/>
<keyword evidence="2" id="KW-1185">Reference proteome</keyword>
<dbReference type="STRING" id="155417.A0A4Q4T7B1"/>
<evidence type="ECO:0000313" key="2">
    <source>
        <dbReference type="Proteomes" id="UP000293360"/>
    </source>
</evidence>
<reference evidence="1 2" key="1">
    <citation type="submission" date="2018-06" db="EMBL/GenBank/DDBJ databases">
        <title>Complete Genomes of Monosporascus.</title>
        <authorList>
            <person name="Robinson A.J."/>
            <person name="Natvig D.O."/>
        </authorList>
    </citation>
    <scope>NUCLEOTIDE SEQUENCE [LARGE SCALE GENOMIC DNA]</scope>
    <source>
        <strain evidence="1 2">CBS 110550</strain>
    </source>
</reference>
<dbReference type="Proteomes" id="UP000293360">
    <property type="component" value="Unassembled WGS sequence"/>
</dbReference>
<gene>
    <name evidence="1" type="ORF">DL764_006262</name>
</gene>
<dbReference type="OrthoDB" id="258392at2759"/>
<sequence>MTVNFDYAYGACHYASYHGATAAREPAAALPQRPNLTAYVQREGAVVRVIPGRTLGSRILAQFQAHLAAAQETHKLNLTFGSFQPFLAFFALSALGDDELLREKDLWFYRSMDRIAVSDLTTWCELCGLVNMFCISLIYDSDGRDPGPSFSIGGEDGVSLWVPVAGVKGTVTALDVFGLSLRALGP</sequence>